<protein>
    <submittedName>
        <fullName evidence="6">MAPEG family protein</fullName>
    </submittedName>
</protein>
<reference evidence="7" key="1">
    <citation type="journal article" date="2019" name="Int. J. Syst. Evol. Microbiol.">
        <title>The Global Catalogue of Microorganisms (GCM) 10K type strain sequencing project: providing services to taxonomists for standard genome sequencing and annotation.</title>
        <authorList>
            <consortium name="The Broad Institute Genomics Platform"/>
            <consortium name="The Broad Institute Genome Sequencing Center for Infectious Disease"/>
            <person name="Wu L."/>
            <person name="Ma J."/>
        </authorList>
    </citation>
    <scope>NUCLEOTIDE SEQUENCE [LARGE SCALE GENOMIC DNA]</scope>
    <source>
        <strain evidence="7">KCTC 42953</strain>
    </source>
</reference>
<evidence type="ECO:0000256" key="1">
    <source>
        <dbReference type="ARBA" id="ARBA00004370"/>
    </source>
</evidence>
<feature type="transmembrane region" description="Helical" evidence="5">
    <location>
        <begin position="6"/>
        <end position="25"/>
    </location>
</feature>
<dbReference type="Pfam" id="PF01124">
    <property type="entry name" value="MAPEG"/>
    <property type="match status" value="1"/>
</dbReference>
<keyword evidence="3 5" id="KW-1133">Transmembrane helix</keyword>
<feature type="transmembrane region" description="Helical" evidence="5">
    <location>
        <begin position="64"/>
        <end position="80"/>
    </location>
</feature>
<dbReference type="SUPFAM" id="SSF161084">
    <property type="entry name" value="MAPEG domain-like"/>
    <property type="match status" value="1"/>
</dbReference>
<dbReference type="InterPro" id="IPR001129">
    <property type="entry name" value="Membr-assoc_MAPEG"/>
</dbReference>
<evidence type="ECO:0000256" key="4">
    <source>
        <dbReference type="ARBA" id="ARBA00023136"/>
    </source>
</evidence>
<dbReference type="Proteomes" id="UP001595533">
    <property type="component" value="Unassembled WGS sequence"/>
</dbReference>
<evidence type="ECO:0000256" key="2">
    <source>
        <dbReference type="ARBA" id="ARBA00022692"/>
    </source>
</evidence>
<evidence type="ECO:0000313" key="6">
    <source>
        <dbReference type="EMBL" id="MFC3194392.1"/>
    </source>
</evidence>
<keyword evidence="2 5" id="KW-0812">Transmembrane</keyword>
<keyword evidence="4 5" id="KW-0472">Membrane</keyword>
<dbReference type="Gene3D" id="1.20.120.550">
    <property type="entry name" value="Membrane associated eicosanoid/glutathione metabolism-like domain"/>
    <property type="match status" value="1"/>
</dbReference>
<sequence length="140" mass="16516">MIELILPVFFQVMLTFGILFTLGILRYRSVSQRTVHPKDYVLMTGQDQWPVMIQRMGRSFHNQLEVPVLFYLLVVLMLITEVQDALLLNMAWLYVGLRYLHALVHILYNKVIHRFSIFILSCGVLLAMWVLFLFEINSRL</sequence>
<dbReference type="RefSeq" id="WP_077411104.1">
    <property type="nucleotide sequence ID" value="NZ_JBHRTS010000004.1"/>
</dbReference>
<keyword evidence="7" id="KW-1185">Reference proteome</keyword>
<evidence type="ECO:0000256" key="3">
    <source>
        <dbReference type="ARBA" id="ARBA00022989"/>
    </source>
</evidence>
<comment type="subcellular location">
    <subcellularLocation>
        <location evidence="1">Membrane</location>
    </subcellularLocation>
</comment>
<comment type="caution">
    <text evidence="6">The sequence shown here is derived from an EMBL/GenBank/DDBJ whole genome shotgun (WGS) entry which is preliminary data.</text>
</comment>
<accession>A0ABV7JB96</accession>
<name>A0ABV7JB96_9GAMM</name>
<evidence type="ECO:0000256" key="5">
    <source>
        <dbReference type="SAM" id="Phobius"/>
    </source>
</evidence>
<dbReference type="InterPro" id="IPR023352">
    <property type="entry name" value="MAPEG-like_dom_sf"/>
</dbReference>
<evidence type="ECO:0000313" key="7">
    <source>
        <dbReference type="Proteomes" id="UP001595533"/>
    </source>
</evidence>
<feature type="transmembrane region" description="Helical" evidence="5">
    <location>
        <begin position="115"/>
        <end position="134"/>
    </location>
</feature>
<proteinExistence type="predicted"/>
<gene>
    <name evidence="6" type="ORF">ACFODZ_09085</name>
</gene>
<dbReference type="EMBL" id="JBHRTS010000004">
    <property type="protein sequence ID" value="MFC3194392.1"/>
    <property type="molecule type" value="Genomic_DNA"/>
</dbReference>
<organism evidence="6 7">
    <name type="scientific">Marinicella sediminis</name>
    <dbReference type="NCBI Taxonomy" id="1792834"/>
    <lineage>
        <taxon>Bacteria</taxon>
        <taxon>Pseudomonadati</taxon>
        <taxon>Pseudomonadota</taxon>
        <taxon>Gammaproteobacteria</taxon>
        <taxon>Lysobacterales</taxon>
        <taxon>Marinicellaceae</taxon>
        <taxon>Marinicella</taxon>
    </lineage>
</organism>